<dbReference type="CDD" id="cd04301">
    <property type="entry name" value="NAT_SF"/>
    <property type="match status" value="1"/>
</dbReference>
<dbReference type="RefSeq" id="WP_349947843.1">
    <property type="nucleotide sequence ID" value="NZ_CP157940.1"/>
</dbReference>
<dbReference type="PROSITE" id="PS51186">
    <property type="entry name" value="GNAT"/>
    <property type="match status" value="1"/>
</dbReference>
<protein>
    <submittedName>
        <fullName evidence="2">GNAT family N-acetyltransferase</fullName>
    </submittedName>
</protein>
<dbReference type="Pfam" id="PF00583">
    <property type="entry name" value="Acetyltransf_1"/>
    <property type="match status" value="1"/>
</dbReference>
<dbReference type="GO" id="GO:0016747">
    <property type="term" value="F:acyltransferase activity, transferring groups other than amino-acyl groups"/>
    <property type="evidence" value="ECO:0007669"/>
    <property type="project" value="InterPro"/>
</dbReference>
<organism evidence="2">
    <name type="scientific">Lacrimispora sp. BS-2</name>
    <dbReference type="NCBI Taxonomy" id="3151850"/>
    <lineage>
        <taxon>Bacteria</taxon>
        <taxon>Bacillati</taxon>
        <taxon>Bacillota</taxon>
        <taxon>Clostridia</taxon>
        <taxon>Lachnospirales</taxon>
        <taxon>Lachnospiraceae</taxon>
        <taxon>Lacrimispora</taxon>
    </lineage>
</organism>
<accession>A0AAU7PTU1</accession>
<feature type="domain" description="N-acetyltransferase" evidence="1">
    <location>
        <begin position="168"/>
        <end position="320"/>
    </location>
</feature>
<dbReference type="SUPFAM" id="SSF55729">
    <property type="entry name" value="Acyl-CoA N-acyltransferases (Nat)"/>
    <property type="match status" value="1"/>
</dbReference>
<reference evidence="2" key="1">
    <citation type="submission" date="2024-06" db="EMBL/GenBank/DDBJ databases">
        <title>Lacrimispora cavernae sp. nov., a novel anaerobe isolated from bat guano pile inside a cave.</title>
        <authorList>
            <person name="Miller S.L."/>
            <person name="Lu N."/>
            <person name="King J."/>
            <person name="Sankaranarayanan K."/>
            <person name="Lawson P.A."/>
        </authorList>
    </citation>
    <scope>NUCLEOTIDE SEQUENCE</scope>
    <source>
        <strain evidence="2">BS-2</strain>
    </source>
</reference>
<dbReference type="EMBL" id="CP157940">
    <property type="protein sequence ID" value="XBS55161.1"/>
    <property type="molecule type" value="Genomic_DNA"/>
</dbReference>
<dbReference type="Gene3D" id="3.40.630.30">
    <property type="match status" value="1"/>
</dbReference>
<evidence type="ECO:0000313" key="2">
    <source>
        <dbReference type="EMBL" id="XBS55161.1"/>
    </source>
</evidence>
<dbReference type="InterPro" id="IPR000182">
    <property type="entry name" value="GNAT_dom"/>
</dbReference>
<dbReference type="AlphaFoldDB" id="A0AAU7PTU1"/>
<evidence type="ECO:0000259" key="1">
    <source>
        <dbReference type="PROSITE" id="PS51186"/>
    </source>
</evidence>
<name>A0AAU7PTU1_9FIRM</name>
<gene>
    <name evidence="2" type="ORF">ABFV83_05000</name>
</gene>
<dbReference type="InterPro" id="IPR016181">
    <property type="entry name" value="Acyl_CoA_acyltransferase"/>
</dbReference>
<sequence>MIVVDFTREHINKANDLALASYKEERCQVPALPNVNAFPDLTHFADNGLGVAAFENGEMVGFLCSIMPFDNAFQSTDVRGVFSPMWANAATLKNRADIYAAMYQAAARKWVGAGAVSHGICLYAHDEIAQQQFFKYGFGLRCIDSIRPMEPFHCRTCEEYKFSELASSEYSLAYSLDLLLNKHYNNSPFFMNRKQETCETFCETCVRDHERCFVSQYQGKICAYLKISESGETFITENPNYRHITGAFCLEEHRGKGVYQSLLNYVIKTLKAEGYTHLGVDFESINPAAYGFWSKYFTAYTHGVVRRIDERILSKGSHFN</sequence>
<proteinExistence type="predicted"/>